<dbReference type="Pfam" id="PF08752">
    <property type="entry name" value="COP-gamma_platf"/>
    <property type="match status" value="1"/>
</dbReference>
<comment type="subcellular location">
    <subcellularLocation>
        <location evidence="12">Cytoplasm</location>
    </subcellularLocation>
    <subcellularLocation>
        <location evidence="1 12">Golgi apparatus membrane</location>
        <topology evidence="1 12">Peripheral membrane protein</topology>
        <orientation evidence="1 12">Cytoplasmic side</orientation>
    </subcellularLocation>
    <subcellularLocation>
        <location evidence="12">Cytoplasmic vesicle</location>
        <location evidence="12">COPI-coated vesicle membrane</location>
        <topology evidence="12">Peripheral membrane protein</topology>
        <orientation evidence="12">Cytoplasmic side</orientation>
    </subcellularLocation>
</comment>
<evidence type="ECO:0000256" key="6">
    <source>
        <dbReference type="ARBA" id="ARBA00022737"/>
    </source>
</evidence>
<dbReference type="SUPFAM" id="SSF48371">
    <property type="entry name" value="ARM repeat"/>
    <property type="match status" value="1"/>
</dbReference>
<dbReference type="Gene3D" id="2.60.40.1480">
    <property type="entry name" value="Coatomer, gamma subunit, appendage domain"/>
    <property type="match status" value="1"/>
</dbReference>
<dbReference type="InterPro" id="IPR009028">
    <property type="entry name" value="Coatomer/calthrin_app_sub_C"/>
</dbReference>
<dbReference type="GO" id="GO:0006888">
    <property type="term" value="P:endoplasmic reticulum to Golgi vesicle-mediated transport"/>
    <property type="evidence" value="ECO:0007669"/>
    <property type="project" value="TreeGrafter"/>
</dbReference>
<evidence type="ECO:0000256" key="1">
    <source>
        <dbReference type="ARBA" id="ARBA00004255"/>
    </source>
</evidence>
<dbReference type="PANTHER" id="PTHR10261:SF0">
    <property type="entry name" value="COATOMER SUBUNIT GAMMA-2"/>
    <property type="match status" value="1"/>
</dbReference>
<evidence type="ECO:0000256" key="11">
    <source>
        <dbReference type="ARBA" id="ARBA00023329"/>
    </source>
</evidence>
<dbReference type="InterPro" id="IPR013040">
    <property type="entry name" value="Coatomer_gsu_app_Ig-like_dom"/>
</dbReference>
<dbReference type="Gene3D" id="3.30.310.10">
    <property type="entry name" value="TATA-Binding Protein"/>
    <property type="match status" value="1"/>
</dbReference>
<keyword evidence="10 12" id="KW-0472">Membrane</keyword>
<feature type="domain" description="Clathrin/coatomer adaptor adaptin-like N-terminal" evidence="13">
    <location>
        <begin position="38"/>
        <end position="551"/>
    </location>
</feature>
<dbReference type="WBParaSite" id="Pan_g3762.t1">
    <property type="protein sequence ID" value="Pan_g3762.t1"/>
    <property type="gene ID" value="Pan_g3762"/>
</dbReference>
<dbReference type="GO" id="GO:0006891">
    <property type="term" value="P:intra-Golgi vesicle-mediated transport"/>
    <property type="evidence" value="ECO:0007669"/>
    <property type="project" value="TreeGrafter"/>
</dbReference>
<keyword evidence="16" id="KW-1185">Reference proteome</keyword>
<keyword evidence="8 12" id="KW-0653">Protein transport</keyword>
<dbReference type="GO" id="GO:0000139">
    <property type="term" value="C:Golgi membrane"/>
    <property type="evidence" value="ECO:0007669"/>
    <property type="project" value="UniProtKB-SubCell"/>
</dbReference>
<evidence type="ECO:0000256" key="7">
    <source>
        <dbReference type="ARBA" id="ARBA00022892"/>
    </source>
</evidence>
<dbReference type="InterPro" id="IPR002553">
    <property type="entry name" value="Clathrin/coatomer_adapt-like_N"/>
</dbReference>
<dbReference type="InterPro" id="IPR032154">
    <property type="entry name" value="Coatomer_g_Cpla"/>
</dbReference>
<dbReference type="AlphaFoldDB" id="A0A7E4VWV5"/>
<name>A0A7E4VWV5_PANRE</name>
<evidence type="ECO:0000256" key="8">
    <source>
        <dbReference type="ARBA" id="ARBA00022927"/>
    </source>
</evidence>
<dbReference type="Proteomes" id="UP000492821">
    <property type="component" value="Unassembled WGS sequence"/>
</dbReference>
<dbReference type="GO" id="GO:0005793">
    <property type="term" value="C:endoplasmic reticulum-Golgi intermediate compartment"/>
    <property type="evidence" value="ECO:0007669"/>
    <property type="project" value="TreeGrafter"/>
</dbReference>
<keyword evidence="6" id="KW-0677">Repeat</keyword>
<proteinExistence type="inferred from homology"/>
<evidence type="ECO:0000259" key="15">
    <source>
        <dbReference type="Pfam" id="PF16381"/>
    </source>
</evidence>
<dbReference type="GO" id="GO:0006886">
    <property type="term" value="P:intracellular protein transport"/>
    <property type="evidence" value="ECO:0007669"/>
    <property type="project" value="InterPro"/>
</dbReference>
<dbReference type="InterPro" id="IPR012295">
    <property type="entry name" value="TBP_dom_sf"/>
</dbReference>
<feature type="domain" description="Coatomer gamma subunit appendage Ig-like subdomain" evidence="14">
    <location>
        <begin position="629"/>
        <end position="772"/>
    </location>
</feature>
<evidence type="ECO:0000256" key="5">
    <source>
        <dbReference type="ARBA" id="ARBA00022490"/>
    </source>
</evidence>
<evidence type="ECO:0000256" key="12">
    <source>
        <dbReference type="PIRNR" id="PIRNR037093"/>
    </source>
</evidence>
<accession>A0A7E4VWV5</accession>
<evidence type="ECO:0000259" key="13">
    <source>
        <dbReference type="Pfam" id="PF01602"/>
    </source>
</evidence>
<sequence>MGAFLILSGSGDATVDMRKDKKDDEVAGSNPFSRLDKTAVVQEAKIFNDTPINARKCTTILCKLLYLFQHGEVISTADATQTFFATTKLWQCKDPTVRRLVYLAIKELNNFADNVIIVTSSLMKDMTGREDLYRAASIRVLCLITEPSMLQSIERYMKQAIVDKVPSVASAALVSSLHLLKKNPEFVRRCANEVQEAVTSDNHMVQFHALALLYHIRSSDKLAITKLIQKFSKSYLRSPLALCYLIRIAAKLVEESDDSNDRTAYKFIESCLRHKNEIVVYEAASAVVGLPNITSGELASSVSCIQQFCSSPKPALRFAAVRTLNRISINYPDVVCVCNVDLENLITDQNRSIATLAITTLLKTGAETSVERLMKQISTFVSEISDEFKIVVIEAIRALCARYPRKHATMMSFLATMLRDEGGYEYKKSIVDTIVAIVEDNPEAKETGLSHLCEFIEDCEHATLATKVLHLLGREGPATPNPQRYIRFIYNRVILETTQVRGAAVTALAKFGAQCPELRQSVIVLLTRCLYDTDDEVRDRATFYLAVLRDGQNNVVADYILNALQVSIVGLERQAEQYLSAGDFVRPFDIKQVPAAAQPITVTETKQSALSAEPVAKKPEKTKESRQEIYAQQLAAIPSIASLGPLFKSSPRIELTEAETEYHVALIKHVFAEHVVLQFDCKNTLNDQLLTDVYVELENVEEAEAKIVETIPLEALPYSQLGSTYIILDDGGGSTSFPATLKFKVVDVDPISGEPESDESYDDSYVLEEVDIAIADFVVPTAKTTFGAAWDALGAENEVDETFALATMESLDEAITNILKFLSMAPCERSEKLTEKKSSHLLLLAGQFRGGYEVLARVRLAIDPSDNSVTMNIIVRSEDKTISEVIANTIA</sequence>
<dbReference type="SUPFAM" id="SSF49348">
    <property type="entry name" value="Clathrin adaptor appendage domain"/>
    <property type="match status" value="1"/>
</dbReference>
<evidence type="ECO:0000256" key="10">
    <source>
        <dbReference type="ARBA" id="ARBA00023136"/>
    </source>
</evidence>
<dbReference type="InterPro" id="IPR013041">
    <property type="entry name" value="Clathrin_app_Ig-like_sf"/>
</dbReference>
<keyword evidence="4 12" id="KW-0813">Transport</keyword>
<dbReference type="PANTHER" id="PTHR10261">
    <property type="entry name" value="COATOMER SUBUNIT GAMMA"/>
    <property type="match status" value="1"/>
</dbReference>
<protein>
    <recommendedName>
        <fullName evidence="12">Coatomer subunit gamma</fullName>
    </recommendedName>
</protein>
<dbReference type="PIRSF" id="PIRSF037093">
    <property type="entry name" value="Coatomer_gamma_subunit"/>
    <property type="match status" value="1"/>
</dbReference>
<dbReference type="InterPro" id="IPR037067">
    <property type="entry name" value="Coatomer_gsu_app_sf"/>
</dbReference>
<keyword evidence="5 12" id="KW-0963">Cytoplasm</keyword>
<keyword evidence="7 12" id="KW-0931">ER-Golgi transport</keyword>
<comment type="similarity">
    <text evidence="2 12">Belongs to the COPG family.</text>
</comment>
<comment type="function">
    <text evidence="12">The coatomer is a cytosolic protein complex that binds to dilysine motifs and reversibly associates with Golgi non-clathrin-coated vesicles, which further mediate biosynthetic protein transport from the ER, via the Golgi up to the trans Golgi network. Coatomer complex is required for budding from Golgi membranes, and is essential for the retrograde Golgi-to-ER transport of dilysine-tagged proteins.</text>
</comment>
<dbReference type="GO" id="GO:0005198">
    <property type="term" value="F:structural molecule activity"/>
    <property type="evidence" value="ECO:0007669"/>
    <property type="project" value="InterPro"/>
</dbReference>
<organism evidence="16 17">
    <name type="scientific">Panagrellus redivivus</name>
    <name type="common">Microworm</name>
    <dbReference type="NCBI Taxonomy" id="6233"/>
    <lineage>
        <taxon>Eukaryota</taxon>
        <taxon>Metazoa</taxon>
        <taxon>Ecdysozoa</taxon>
        <taxon>Nematoda</taxon>
        <taxon>Chromadorea</taxon>
        <taxon>Rhabditida</taxon>
        <taxon>Tylenchina</taxon>
        <taxon>Panagrolaimomorpha</taxon>
        <taxon>Panagrolaimoidea</taxon>
        <taxon>Panagrolaimidae</taxon>
        <taxon>Panagrellus</taxon>
    </lineage>
</organism>
<dbReference type="FunFam" id="2.60.40.1480:FF:000001">
    <property type="entry name" value="Coatomer subunit gamma"/>
    <property type="match status" value="1"/>
</dbReference>
<dbReference type="GO" id="GO:0005783">
    <property type="term" value="C:endoplasmic reticulum"/>
    <property type="evidence" value="ECO:0007669"/>
    <property type="project" value="TreeGrafter"/>
</dbReference>
<dbReference type="GO" id="GO:0072384">
    <property type="term" value="P:organelle transport along microtubule"/>
    <property type="evidence" value="ECO:0007669"/>
    <property type="project" value="TreeGrafter"/>
</dbReference>
<dbReference type="InterPro" id="IPR016024">
    <property type="entry name" value="ARM-type_fold"/>
</dbReference>
<reference evidence="17" key="2">
    <citation type="submission" date="2020-10" db="UniProtKB">
        <authorList>
            <consortium name="WormBaseParasite"/>
        </authorList>
    </citation>
    <scope>IDENTIFICATION</scope>
</reference>
<dbReference type="Pfam" id="PF16381">
    <property type="entry name" value="Coatomer_g_Cpla"/>
    <property type="match status" value="1"/>
</dbReference>
<dbReference type="FunFam" id="3.30.310.10:FF:000011">
    <property type="entry name" value="Coatomer subunit gamma"/>
    <property type="match status" value="1"/>
</dbReference>
<evidence type="ECO:0000313" key="16">
    <source>
        <dbReference type="Proteomes" id="UP000492821"/>
    </source>
</evidence>
<dbReference type="GO" id="GO:0009306">
    <property type="term" value="P:protein secretion"/>
    <property type="evidence" value="ECO:0007669"/>
    <property type="project" value="TreeGrafter"/>
</dbReference>
<evidence type="ECO:0000256" key="4">
    <source>
        <dbReference type="ARBA" id="ARBA00022448"/>
    </source>
</evidence>
<dbReference type="Pfam" id="PF01602">
    <property type="entry name" value="Adaptin_N"/>
    <property type="match status" value="1"/>
</dbReference>
<dbReference type="InterPro" id="IPR011989">
    <property type="entry name" value="ARM-like"/>
</dbReference>
<evidence type="ECO:0000256" key="3">
    <source>
        <dbReference type="ARBA" id="ARBA00011775"/>
    </source>
</evidence>
<keyword evidence="9 12" id="KW-0333">Golgi apparatus</keyword>
<evidence type="ECO:0000259" key="14">
    <source>
        <dbReference type="Pfam" id="PF08752"/>
    </source>
</evidence>
<evidence type="ECO:0000256" key="9">
    <source>
        <dbReference type="ARBA" id="ARBA00023034"/>
    </source>
</evidence>
<reference evidence="16" key="1">
    <citation type="journal article" date="2013" name="Genetics">
        <title>The draft genome and transcriptome of Panagrellus redivivus are shaped by the harsh demands of a free-living lifestyle.</title>
        <authorList>
            <person name="Srinivasan J."/>
            <person name="Dillman A.R."/>
            <person name="Macchietto M.G."/>
            <person name="Heikkinen L."/>
            <person name="Lakso M."/>
            <person name="Fracchia K.M."/>
            <person name="Antoshechkin I."/>
            <person name="Mortazavi A."/>
            <person name="Wong G."/>
            <person name="Sternberg P.W."/>
        </authorList>
    </citation>
    <scope>NUCLEOTIDE SEQUENCE [LARGE SCALE GENOMIC DNA]</scope>
    <source>
        <strain evidence="16">MT8872</strain>
    </source>
</reference>
<dbReference type="GO" id="GO:0030126">
    <property type="term" value="C:COPI vesicle coat"/>
    <property type="evidence" value="ECO:0007669"/>
    <property type="project" value="InterPro"/>
</dbReference>
<dbReference type="InterPro" id="IPR017106">
    <property type="entry name" value="Coatomer_gsu"/>
</dbReference>
<keyword evidence="11 12" id="KW-0968">Cytoplasmic vesicle</keyword>
<evidence type="ECO:0000256" key="2">
    <source>
        <dbReference type="ARBA" id="ARBA00010720"/>
    </source>
</evidence>
<dbReference type="FunFam" id="1.25.10.10:FF:000071">
    <property type="entry name" value="Coatomer subunit gamma"/>
    <property type="match status" value="1"/>
</dbReference>
<comment type="subunit">
    <text evidence="3">Oligomeric complex that consists of at least the alpha, beta, beta', gamma, delta, epsilon and zeta subunits.</text>
</comment>
<dbReference type="SUPFAM" id="SSF55711">
    <property type="entry name" value="Subdomain of clathrin and coatomer appendage domain"/>
    <property type="match status" value="1"/>
</dbReference>
<feature type="domain" description="Coatomer subunit gamma C-terminal" evidence="15">
    <location>
        <begin position="775"/>
        <end position="890"/>
    </location>
</feature>
<dbReference type="Gene3D" id="1.25.10.10">
    <property type="entry name" value="Leucine-rich Repeat Variant"/>
    <property type="match status" value="2"/>
</dbReference>
<evidence type="ECO:0000313" key="17">
    <source>
        <dbReference type="WBParaSite" id="Pan_g3762.t1"/>
    </source>
</evidence>